<protein>
    <submittedName>
        <fullName evidence="1">Uncharacterized protein</fullName>
    </submittedName>
</protein>
<evidence type="ECO:0000313" key="1">
    <source>
        <dbReference type="EMBL" id="CAK7933669.1"/>
    </source>
</evidence>
<dbReference type="AlphaFoldDB" id="A0AAV1UGB7"/>
<comment type="caution">
    <text evidence="1">The sequence shown here is derived from an EMBL/GenBank/DDBJ whole genome shotgun (WGS) entry which is preliminary data.</text>
</comment>
<reference evidence="1" key="1">
    <citation type="submission" date="2024-01" db="EMBL/GenBank/DDBJ databases">
        <authorList>
            <person name="Webb A."/>
        </authorList>
    </citation>
    <scope>NUCLEOTIDE SEQUENCE</scope>
    <source>
        <strain evidence="1">Pm1</strain>
    </source>
</reference>
<accession>A0AAV1UGB7</accession>
<organism evidence="1 2">
    <name type="scientific">Peronospora matthiolae</name>
    <dbReference type="NCBI Taxonomy" id="2874970"/>
    <lineage>
        <taxon>Eukaryota</taxon>
        <taxon>Sar</taxon>
        <taxon>Stramenopiles</taxon>
        <taxon>Oomycota</taxon>
        <taxon>Peronosporomycetes</taxon>
        <taxon>Peronosporales</taxon>
        <taxon>Peronosporaceae</taxon>
        <taxon>Peronospora</taxon>
    </lineage>
</organism>
<sequence length="66" mass="7239">MAMTTASSFSYDNDFGAPFLHHAIAKNRATGERLPIFHPADLTSENTSTEIFVCEDKTGEGELLSF</sequence>
<proteinExistence type="predicted"/>
<gene>
    <name evidence="1" type="ORF">PM001_LOCUS18819</name>
</gene>
<evidence type="ECO:0000313" key="2">
    <source>
        <dbReference type="Proteomes" id="UP001162060"/>
    </source>
</evidence>
<dbReference type="Proteomes" id="UP001162060">
    <property type="component" value="Unassembled WGS sequence"/>
</dbReference>
<dbReference type="EMBL" id="CAKLBY020000195">
    <property type="protein sequence ID" value="CAK7933669.1"/>
    <property type="molecule type" value="Genomic_DNA"/>
</dbReference>
<name>A0AAV1UGB7_9STRA</name>